<protein>
    <submittedName>
        <fullName evidence="3">GDSL-like Lipase/Acylhydrolase family protein</fullName>
    </submittedName>
</protein>
<dbReference type="AlphaFoldDB" id="A0A5E4LPG7"/>
<evidence type="ECO:0000313" key="3">
    <source>
        <dbReference type="EMBL" id="VVC02837.1"/>
    </source>
</evidence>
<proteinExistence type="predicted"/>
<accession>A0A5E4LPG7</accession>
<name>A0A5E4LPG7_9ARCH</name>
<dbReference type="InterPro" id="IPR051532">
    <property type="entry name" value="Ester_Hydrolysis_Enzymes"/>
</dbReference>
<organism evidence="3 4">
    <name type="scientific">Candidatus Bilamarchaeum dharawalense</name>
    <dbReference type="NCBI Taxonomy" id="2885759"/>
    <lineage>
        <taxon>Archaea</taxon>
        <taxon>Candidatus Micrarchaeota</taxon>
        <taxon>Candidatus Micrarchaeia</taxon>
        <taxon>Candidatus Anstonellales</taxon>
        <taxon>Candidatus Bilamarchaeaceae</taxon>
        <taxon>Candidatus Bilamarchaeum</taxon>
    </lineage>
</organism>
<dbReference type="PANTHER" id="PTHR30383:SF5">
    <property type="entry name" value="SGNH HYDROLASE-TYPE ESTERASE DOMAIN-CONTAINING PROTEIN"/>
    <property type="match status" value="1"/>
</dbReference>
<dbReference type="Pfam" id="PF13472">
    <property type="entry name" value="Lipase_GDSL_2"/>
    <property type="match status" value="1"/>
</dbReference>
<reference evidence="3 4" key="1">
    <citation type="submission" date="2019-08" db="EMBL/GenBank/DDBJ databases">
        <authorList>
            <person name="Vazquez-Campos X."/>
        </authorList>
    </citation>
    <scope>NUCLEOTIDE SEQUENCE [LARGE SCALE GENOMIC DNA]</scope>
    <source>
        <strain evidence="3">LFW-283_2</strain>
    </source>
</reference>
<dbReference type="Proteomes" id="UP000789941">
    <property type="component" value="Unassembled WGS sequence"/>
</dbReference>
<dbReference type="GO" id="GO:0004622">
    <property type="term" value="F:phosphatidylcholine lysophospholipase activity"/>
    <property type="evidence" value="ECO:0007669"/>
    <property type="project" value="TreeGrafter"/>
</dbReference>
<sequence>MPKPTAGIALSGNTIVIIFTDGERFSTSQTLSAQEREDRSKVDAKVNAALDEAYRHAQTQAKKDELLNDKRIQQALWDKLHPKVVGAPKKTGPGIVERVIDKGQELAAEAERRRQEQARKREETRRPTDRTASPGLKKVDQRYILQQIAATDRAGTATTLVTRKEEIDGFLKQDQRGTERTKQQRETTVAIFNELAANVPAFKAYLKQMAATQRSEYPEFVQLFVFTQDQNAKLDISTQAEILRAADLFIRYFLINFGANTDPSFRREIEQLVGLKAILDESKPLAKRLAMGGTIDSDTMAAAELYIRRWQLIHPKKGAAQKADEIPVWEAPRVVVEEAPAEAMRRVAIIGDSISADGVYGQELQKLLRQGGAKAAVEVYGVNGDTSYGAKTRFRRDVLGKKPPYDTVIIQIGVNDIAQRRPVTEIQKNIREMIEAAQQAGMRVVILTVTPWQGTGSATERAIRDTAQLNEWLLAKTDPALKDVTVVDMKSLGNPTNPAELAPAYRDGAERLHPNEAGKREMARVIAASPAFGVTDDRPVVGTVVQTTDLANAARSGSPDPAKIVELTQAPTALKKEEIGRSFVTVINEDLLKDGQFVEFMKRKYPQYCKKGEVIRLASDAPEAAVRVYVKAVQEFLNEQATADYRLGKDIAKLYQKLGMPAEERIRPDPANQLLTLNMIALYQWRKLHRTEEPGKWGERIGVPVDKPNQPLEIHGF</sequence>
<dbReference type="InterPro" id="IPR013830">
    <property type="entry name" value="SGNH_hydro"/>
</dbReference>
<dbReference type="SUPFAM" id="SSF52266">
    <property type="entry name" value="SGNH hydrolase"/>
    <property type="match status" value="1"/>
</dbReference>
<dbReference type="EMBL" id="CABMJJ010000003">
    <property type="protein sequence ID" value="VVC02837.1"/>
    <property type="molecule type" value="Genomic_DNA"/>
</dbReference>
<gene>
    <name evidence="3" type="ORF">LFW2832_01267</name>
</gene>
<feature type="region of interest" description="Disordered" evidence="1">
    <location>
        <begin position="107"/>
        <end position="137"/>
    </location>
</feature>
<comment type="caution">
    <text evidence="3">The sequence shown here is derived from an EMBL/GenBank/DDBJ whole genome shotgun (WGS) entry which is preliminary data.</text>
</comment>
<feature type="domain" description="SGNH hydrolase-type esterase" evidence="2">
    <location>
        <begin position="350"/>
        <end position="520"/>
    </location>
</feature>
<evidence type="ECO:0000256" key="1">
    <source>
        <dbReference type="SAM" id="MobiDB-lite"/>
    </source>
</evidence>
<dbReference type="PANTHER" id="PTHR30383">
    <property type="entry name" value="THIOESTERASE 1/PROTEASE 1/LYSOPHOSPHOLIPASE L1"/>
    <property type="match status" value="1"/>
</dbReference>
<dbReference type="Gene3D" id="3.40.50.1110">
    <property type="entry name" value="SGNH hydrolase"/>
    <property type="match status" value="1"/>
</dbReference>
<evidence type="ECO:0000259" key="2">
    <source>
        <dbReference type="Pfam" id="PF13472"/>
    </source>
</evidence>
<evidence type="ECO:0000313" key="4">
    <source>
        <dbReference type="Proteomes" id="UP000789941"/>
    </source>
</evidence>
<dbReference type="InterPro" id="IPR036514">
    <property type="entry name" value="SGNH_hydro_sf"/>
</dbReference>
<feature type="compositionally biased region" description="Basic and acidic residues" evidence="1">
    <location>
        <begin position="107"/>
        <end position="129"/>
    </location>
</feature>